<feature type="compositionally biased region" description="Pro residues" evidence="1">
    <location>
        <begin position="406"/>
        <end position="417"/>
    </location>
</feature>
<evidence type="ECO:0000256" key="1">
    <source>
        <dbReference type="SAM" id="MobiDB-lite"/>
    </source>
</evidence>
<dbReference type="Proteomes" id="UP000284842">
    <property type="component" value="Unassembled WGS sequence"/>
</dbReference>
<name>A0A409V9W2_9AGAR</name>
<feature type="compositionally biased region" description="Low complexity" evidence="1">
    <location>
        <begin position="43"/>
        <end position="52"/>
    </location>
</feature>
<keyword evidence="4" id="KW-1185">Reference proteome</keyword>
<organism evidence="3 4">
    <name type="scientific">Panaeolus cyanescens</name>
    <dbReference type="NCBI Taxonomy" id="181874"/>
    <lineage>
        <taxon>Eukaryota</taxon>
        <taxon>Fungi</taxon>
        <taxon>Dikarya</taxon>
        <taxon>Basidiomycota</taxon>
        <taxon>Agaricomycotina</taxon>
        <taxon>Agaricomycetes</taxon>
        <taxon>Agaricomycetidae</taxon>
        <taxon>Agaricales</taxon>
        <taxon>Agaricineae</taxon>
        <taxon>Galeropsidaceae</taxon>
        <taxon>Panaeolus</taxon>
    </lineage>
</organism>
<feature type="signal peptide" evidence="2">
    <location>
        <begin position="1"/>
        <end position="25"/>
    </location>
</feature>
<feature type="region of interest" description="Disordered" evidence="1">
    <location>
        <begin position="289"/>
        <end position="313"/>
    </location>
</feature>
<dbReference type="OrthoDB" id="3034393at2759"/>
<feature type="compositionally biased region" description="Polar residues" evidence="1">
    <location>
        <begin position="505"/>
        <end position="523"/>
    </location>
</feature>
<gene>
    <name evidence="3" type="ORF">CVT24_004871</name>
</gene>
<accession>A0A409V9W2</accession>
<feature type="region of interest" description="Disordered" evidence="1">
    <location>
        <begin position="360"/>
        <end position="424"/>
    </location>
</feature>
<comment type="caution">
    <text evidence="3">The sequence shown here is derived from an EMBL/GenBank/DDBJ whole genome shotgun (WGS) entry which is preliminary data.</text>
</comment>
<feature type="chain" id="PRO_5018985473" evidence="2">
    <location>
        <begin position="26"/>
        <end position="618"/>
    </location>
</feature>
<feature type="region of interest" description="Disordered" evidence="1">
    <location>
        <begin position="222"/>
        <end position="256"/>
    </location>
</feature>
<evidence type="ECO:0000313" key="3">
    <source>
        <dbReference type="EMBL" id="PPQ63574.1"/>
    </source>
</evidence>
<sequence length="618" mass="68718">MCNPIFDFLVHVWIIFTSYFSRSSSTPTVLPVSTVSSTVYSTRSKTRTSSGTNVNSEPETWKAQKEQFLRHPSLRRSSSSRSTRAADGSPRSAAGNSEHHWQQYIGQEKDGIARFESLVPQVVSPNLPAVIVTPCTPSVDDSKNSEGNLQFASPVGSPLDMTIASYKAILPFPTILKPNRTPSRRRRDKEKSMGKRIRFDTVDAHDILEGLENPFRISAGSLESHSFSSPEGDHISCFPDSTVLPPESPSPPAAESTVQNHHLKDENKMAYPWDFPSWTTNTDRINIADPNLPSYMTSTPPRKRKITNAPDNQALEQIDRASLIKEKDLSEAVLELLPYPDVFDLDMYFCEISMRRSLPPPPGLGVSGTASHTTSSTQDSPSRPTHELDVGTTPLDSAFEHTPNKPDSPAPTTPPSPFSRGQNRMWSLNDNKLTMSNNAVEADVVSYKDVYRHTAYSKPSVIYSTKLPSPPPLRHTQRPRSNNLTDHPPDFAPVIRPLLAAKPKPSNNTEISSNGFNRSSRQRISPIVLPPPPIVIVSHYPFDSMKPQRNRTRSRSPSLHEKNSSSLTSGPKPEDLMGDTDSARSMESLKARLKEAYDNFSKPTWIDESESWERVPLT</sequence>
<feature type="region of interest" description="Disordered" evidence="1">
    <location>
        <begin position="462"/>
        <end position="587"/>
    </location>
</feature>
<reference evidence="3 4" key="1">
    <citation type="journal article" date="2018" name="Evol. Lett.">
        <title>Horizontal gene cluster transfer increased hallucinogenic mushroom diversity.</title>
        <authorList>
            <person name="Reynolds H.T."/>
            <person name="Vijayakumar V."/>
            <person name="Gluck-Thaler E."/>
            <person name="Korotkin H.B."/>
            <person name="Matheny P.B."/>
            <person name="Slot J.C."/>
        </authorList>
    </citation>
    <scope>NUCLEOTIDE SEQUENCE [LARGE SCALE GENOMIC DNA]</scope>
    <source>
        <strain evidence="3 4">2629</strain>
    </source>
</reference>
<dbReference type="AlphaFoldDB" id="A0A409V9W2"/>
<proteinExistence type="predicted"/>
<dbReference type="EMBL" id="NHTK01006118">
    <property type="protein sequence ID" value="PPQ63574.1"/>
    <property type="molecule type" value="Genomic_DNA"/>
</dbReference>
<evidence type="ECO:0000313" key="4">
    <source>
        <dbReference type="Proteomes" id="UP000284842"/>
    </source>
</evidence>
<feature type="compositionally biased region" description="Polar residues" evidence="1">
    <location>
        <begin position="368"/>
        <end position="383"/>
    </location>
</feature>
<dbReference type="InParanoid" id="A0A409V9W2"/>
<feature type="compositionally biased region" description="Basic and acidic residues" evidence="1">
    <location>
        <begin position="59"/>
        <end position="69"/>
    </location>
</feature>
<feature type="region of interest" description="Disordered" evidence="1">
    <location>
        <begin position="43"/>
        <end position="99"/>
    </location>
</feature>
<protein>
    <submittedName>
        <fullName evidence="3">Uncharacterized protein</fullName>
    </submittedName>
</protein>
<evidence type="ECO:0000256" key="2">
    <source>
        <dbReference type="SAM" id="SignalP"/>
    </source>
</evidence>
<keyword evidence="2" id="KW-0732">Signal</keyword>